<evidence type="ECO:0000259" key="5">
    <source>
        <dbReference type="Pfam" id="PF07859"/>
    </source>
</evidence>
<dbReference type="InterPro" id="IPR050300">
    <property type="entry name" value="GDXG_lipolytic_enzyme"/>
</dbReference>
<feature type="active site" evidence="3">
    <location>
        <position position="248"/>
    </location>
</feature>
<gene>
    <name evidence="6" type="ORF">CspeluHIS016_0202540</name>
</gene>
<accession>A0AAD3TQR0</accession>
<keyword evidence="2" id="KW-0378">Hydrolase</keyword>
<dbReference type="InterPro" id="IPR033140">
    <property type="entry name" value="Lipase_GDXG_put_SER_AS"/>
</dbReference>
<evidence type="ECO:0000256" key="4">
    <source>
        <dbReference type="SAM" id="MobiDB-lite"/>
    </source>
</evidence>
<feature type="compositionally biased region" description="Low complexity" evidence="4">
    <location>
        <begin position="544"/>
        <end position="557"/>
    </location>
</feature>
<reference evidence="6" key="1">
    <citation type="journal article" date="2023" name="BMC Genomics">
        <title>Chromosome-level genome assemblies of Cutaneotrichosporon spp. (Trichosporonales, Basidiomycota) reveal imbalanced evolution between nucleotide sequences and chromosome synteny.</title>
        <authorList>
            <person name="Kobayashi Y."/>
            <person name="Kayamori A."/>
            <person name="Aoki K."/>
            <person name="Shiwa Y."/>
            <person name="Matsutani M."/>
            <person name="Fujita N."/>
            <person name="Sugita T."/>
            <person name="Iwasaki W."/>
            <person name="Tanaka N."/>
            <person name="Takashima M."/>
        </authorList>
    </citation>
    <scope>NUCLEOTIDE SEQUENCE</scope>
    <source>
        <strain evidence="6">HIS016</strain>
    </source>
</reference>
<dbReference type="PROSITE" id="PS01173">
    <property type="entry name" value="LIPASE_GDXG_HIS"/>
    <property type="match status" value="1"/>
</dbReference>
<feature type="compositionally biased region" description="Basic and acidic residues" evidence="4">
    <location>
        <begin position="740"/>
        <end position="754"/>
    </location>
</feature>
<dbReference type="AlphaFoldDB" id="A0AAD3TQR0"/>
<feature type="domain" description="Alpha/beta hydrolase fold-3" evidence="5">
    <location>
        <begin position="167"/>
        <end position="289"/>
    </location>
</feature>
<feature type="region of interest" description="Disordered" evidence="4">
    <location>
        <begin position="544"/>
        <end position="662"/>
    </location>
</feature>
<dbReference type="InterPro" id="IPR013094">
    <property type="entry name" value="AB_hydrolase_3"/>
</dbReference>
<dbReference type="GO" id="GO:0016787">
    <property type="term" value="F:hydrolase activity"/>
    <property type="evidence" value="ECO:0007669"/>
    <property type="project" value="UniProtKB-KW"/>
</dbReference>
<proteinExistence type="inferred from homology"/>
<keyword evidence="7" id="KW-1185">Reference proteome</keyword>
<dbReference type="InterPro" id="IPR002168">
    <property type="entry name" value="Lipase_GDXG_HIS_AS"/>
</dbReference>
<feature type="domain" description="Alpha/beta hydrolase fold-3" evidence="5">
    <location>
        <begin position="422"/>
        <end position="475"/>
    </location>
</feature>
<dbReference type="Pfam" id="PF07859">
    <property type="entry name" value="Abhydrolase_3"/>
    <property type="match status" value="2"/>
</dbReference>
<feature type="region of interest" description="Disordered" evidence="4">
    <location>
        <begin position="738"/>
        <end position="791"/>
    </location>
</feature>
<comment type="caution">
    <text evidence="6">The sequence shown here is derived from an EMBL/GenBank/DDBJ whole genome shotgun (WGS) entry which is preliminary data.</text>
</comment>
<comment type="similarity">
    <text evidence="1">Belongs to the 'GDXG' lipolytic enzyme family.</text>
</comment>
<evidence type="ECO:0000256" key="3">
    <source>
        <dbReference type="PROSITE-ProRule" id="PRU10038"/>
    </source>
</evidence>
<dbReference type="Proteomes" id="UP001222932">
    <property type="component" value="Unassembled WGS sequence"/>
</dbReference>
<organism evidence="6 7">
    <name type="scientific">Cutaneotrichosporon spelunceum</name>
    <dbReference type="NCBI Taxonomy" id="1672016"/>
    <lineage>
        <taxon>Eukaryota</taxon>
        <taxon>Fungi</taxon>
        <taxon>Dikarya</taxon>
        <taxon>Basidiomycota</taxon>
        <taxon>Agaricomycotina</taxon>
        <taxon>Tremellomycetes</taxon>
        <taxon>Trichosporonales</taxon>
        <taxon>Trichosporonaceae</taxon>
        <taxon>Cutaneotrichosporon</taxon>
    </lineage>
</organism>
<dbReference type="PROSITE" id="PS01174">
    <property type="entry name" value="LIPASE_GDXG_SER"/>
    <property type="match status" value="1"/>
</dbReference>
<protein>
    <recommendedName>
        <fullName evidence="5">Alpha/beta hydrolase fold-3 domain-containing protein</fullName>
    </recommendedName>
</protein>
<dbReference type="Gene3D" id="3.40.50.1820">
    <property type="entry name" value="alpha/beta hydrolase"/>
    <property type="match status" value="2"/>
</dbReference>
<evidence type="ECO:0000313" key="7">
    <source>
        <dbReference type="Proteomes" id="UP001222932"/>
    </source>
</evidence>
<evidence type="ECO:0000313" key="6">
    <source>
        <dbReference type="EMBL" id="GMK55198.1"/>
    </source>
</evidence>
<evidence type="ECO:0000256" key="1">
    <source>
        <dbReference type="ARBA" id="ARBA00010515"/>
    </source>
</evidence>
<dbReference type="PANTHER" id="PTHR48081">
    <property type="entry name" value="AB HYDROLASE SUPERFAMILY PROTEIN C4A8.06C"/>
    <property type="match status" value="1"/>
</dbReference>
<dbReference type="EMBL" id="BTCM01000002">
    <property type="protein sequence ID" value="GMK55198.1"/>
    <property type="molecule type" value="Genomic_DNA"/>
</dbReference>
<dbReference type="SUPFAM" id="SSF53474">
    <property type="entry name" value="alpha/beta-Hydrolases"/>
    <property type="match status" value="1"/>
</dbReference>
<feature type="compositionally biased region" description="Low complexity" evidence="4">
    <location>
        <begin position="756"/>
        <end position="773"/>
    </location>
</feature>
<feature type="region of interest" description="Disordered" evidence="4">
    <location>
        <begin position="334"/>
        <end position="353"/>
    </location>
</feature>
<sequence>MKDGLTSHVILASGPNLLGTFFRHYLTPVKNREDADGKETARVQLMYDEVFELVQRVLYIATLHTADSLQKLCQQRTPVPPWAAMHRVCVPQCTSARAADALVTALGGPEMAFKVAGGKKWWQARAGKGVECEWIAMKKGYREKEDRQRSGANDCGFVPEMDRRRCMLFVHGGGYYCGSINTHHYFIWRLARKIQGRVFAVNYRLAPQYPFPCAIQDVLASYMYLIEPPQGASHCPVDPKNIIVAGDSAGGGLTLALLQILRDLKLPLPGGSIVMSPWCDMTHSFPSVLANTKTDIIPPYSFIHKPSSLWPPPSSEMTHSMHSRIVTRVNRAVRGERAHHRRPPSSQVSEDETVIRTSNRRDLAKLRSFFDSVEASTGPQPVMINPADKFSQIASPGEAGPITLASGDNTLRAQLGDKDIVVDTQIQLYATNAQLCHPYVSPILGYYGGLPPILVIAGDSEVLRDEAIYLAHKAANPRAHPIRDDVRAMMPAWDAIEEQHTPTDVHLQVYDGVGHDIPLWCMTKPGHCAVRAISAFARWVTPSAPSSISTRSSTTAPDLTDMTSRESSPSLDEPLHGTWPESYSEGLTHDDVPTESLGNDVSEALRKQEHGTGGSAEVDLSQLTLDDENSQSRSTSKKPYKASSLGELPKASPGRAGWPGVYDGPNPFTDHMIRERVDMVGACRALEPEDELSAMTMPRDEIGIIKKDALLRYLKGQAKWNHKFGRTFKRVERHRARNLKRAERDSPKIEERLRSRSLASRASSTRPSRHTSPTGSPENTPEGSPRGSISTDEYYEDDAHVAADETWAWNWALDDEIPPPSAVVSRRDLPEGRTLALQADRIDAAGDSELNMLSVWVVLAQLFSADDKEKIEEAKYMRDKARARKSGLWSLFGKRKERREEKRLEDGTPAEMDRA</sequence>
<feature type="compositionally biased region" description="Polar residues" evidence="4">
    <location>
        <begin position="774"/>
        <end position="791"/>
    </location>
</feature>
<reference evidence="6" key="2">
    <citation type="submission" date="2023-06" db="EMBL/GenBank/DDBJ databases">
        <authorList>
            <person name="Kobayashi Y."/>
            <person name="Kayamori A."/>
            <person name="Aoki K."/>
            <person name="Shiwa Y."/>
            <person name="Fujita N."/>
            <person name="Sugita T."/>
            <person name="Iwasaki W."/>
            <person name="Tanaka N."/>
            <person name="Takashima M."/>
        </authorList>
    </citation>
    <scope>NUCLEOTIDE SEQUENCE</scope>
    <source>
        <strain evidence="6">HIS016</strain>
    </source>
</reference>
<feature type="compositionally biased region" description="Polar residues" evidence="4">
    <location>
        <begin position="561"/>
        <end position="570"/>
    </location>
</feature>
<dbReference type="InterPro" id="IPR029058">
    <property type="entry name" value="AB_hydrolase_fold"/>
</dbReference>
<evidence type="ECO:0000256" key="2">
    <source>
        <dbReference type="ARBA" id="ARBA00022801"/>
    </source>
</evidence>
<name>A0AAD3TQR0_9TREE</name>
<dbReference type="PANTHER" id="PTHR48081:SF5">
    <property type="entry name" value="ALPHA_BETA HYDROLASE FOLD-3 DOMAIN-CONTAINING PROTEIN"/>
    <property type="match status" value="1"/>
</dbReference>